<name>A0ABU8X107_9BURK</name>
<dbReference type="InterPro" id="IPR049945">
    <property type="entry name" value="AAA_22"/>
</dbReference>
<dbReference type="Gene3D" id="3.40.50.300">
    <property type="entry name" value="P-loop containing nucleotide triphosphate hydrolases"/>
    <property type="match status" value="1"/>
</dbReference>
<reference evidence="2 3" key="1">
    <citation type="submission" date="2024-03" db="EMBL/GenBank/DDBJ databases">
        <title>Novel species of the genus Variovorax.</title>
        <authorList>
            <person name="Liu Q."/>
            <person name="Xin Y.-H."/>
        </authorList>
    </citation>
    <scope>NUCLEOTIDE SEQUENCE [LARGE SCALE GENOMIC DNA]</scope>
    <source>
        <strain evidence="2 3">KACC 18900</strain>
    </source>
</reference>
<keyword evidence="3" id="KW-1185">Reference proteome</keyword>
<keyword evidence="2" id="KW-0067">ATP-binding</keyword>
<dbReference type="GO" id="GO:0005524">
    <property type="term" value="F:ATP binding"/>
    <property type="evidence" value="ECO:0007669"/>
    <property type="project" value="UniProtKB-KW"/>
</dbReference>
<dbReference type="EMBL" id="JBBKZT010000040">
    <property type="protein sequence ID" value="MEJ8852412.1"/>
    <property type="molecule type" value="Genomic_DNA"/>
</dbReference>
<evidence type="ECO:0000259" key="1">
    <source>
        <dbReference type="Pfam" id="PF13401"/>
    </source>
</evidence>
<evidence type="ECO:0000313" key="3">
    <source>
        <dbReference type="Proteomes" id="UP001385892"/>
    </source>
</evidence>
<comment type="caution">
    <text evidence="2">The sequence shown here is derived from an EMBL/GenBank/DDBJ whole genome shotgun (WGS) entry which is preliminary data.</text>
</comment>
<evidence type="ECO:0000313" key="2">
    <source>
        <dbReference type="EMBL" id="MEJ8852412.1"/>
    </source>
</evidence>
<dbReference type="Proteomes" id="UP001385892">
    <property type="component" value="Unassembled WGS sequence"/>
</dbReference>
<accession>A0ABU8X107</accession>
<feature type="domain" description="ORC1/DEAH AAA+ ATPase" evidence="1">
    <location>
        <begin position="47"/>
        <end position="180"/>
    </location>
</feature>
<sequence length="318" mass="36573">MIEDLAYRQATQARHPTVRRFGYLLNTTTIDLSKNLLLSWVELGKSGLAFAGASRAGKTTALRAIVAALREAFPHIVFVCLSSETQSATDRYERMFTEFMQQLYKDSSVRRRTENCHVFANYLMTLCRDRDASHCVVMMDEAQRLAVHQWEGMAIVWNRLELNEFGMCVFSFGNEELRNRANLIKASAASECIGGRIFVKVLDFDGVRTKDELASILQQYDEQLWYPSPQWPFTRFFAQESYDRGWKLKDETQRYWDALCAYSGVGEHGAGRGYRMQWITDPIHFVLKDCLNDPQCRPGGKPLRWSTAIELLCPTQIC</sequence>
<protein>
    <submittedName>
        <fullName evidence="2">ATP-binding protein</fullName>
    </submittedName>
</protein>
<organism evidence="2 3">
    <name type="scientific">Variovorax rhizosphaerae</name>
    <dbReference type="NCBI Taxonomy" id="1836200"/>
    <lineage>
        <taxon>Bacteria</taxon>
        <taxon>Pseudomonadati</taxon>
        <taxon>Pseudomonadota</taxon>
        <taxon>Betaproteobacteria</taxon>
        <taxon>Burkholderiales</taxon>
        <taxon>Comamonadaceae</taxon>
        <taxon>Variovorax</taxon>
    </lineage>
</organism>
<dbReference type="SUPFAM" id="SSF52540">
    <property type="entry name" value="P-loop containing nucleoside triphosphate hydrolases"/>
    <property type="match status" value="1"/>
</dbReference>
<dbReference type="InterPro" id="IPR027417">
    <property type="entry name" value="P-loop_NTPase"/>
</dbReference>
<dbReference type="Pfam" id="PF13401">
    <property type="entry name" value="AAA_22"/>
    <property type="match status" value="1"/>
</dbReference>
<proteinExistence type="predicted"/>
<gene>
    <name evidence="2" type="ORF">WKW82_37725</name>
</gene>
<keyword evidence="2" id="KW-0547">Nucleotide-binding</keyword>
<dbReference type="RefSeq" id="WP_340348360.1">
    <property type="nucleotide sequence ID" value="NZ_JBBKZT010000040.1"/>
</dbReference>